<accession>A0A645G5B6</accession>
<dbReference type="AlphaFoldDB" id="A0A645G5B6"/>
<dbReference type="EMBL" id="VSSQ01068856">
    <property type="protein sequence ID" value="MPN20989.1"/>
    <property type="molecule type" value="Genomic_DNA"/>
</dbReference>
<name>A0A645G5B6_9ZZZZ</name>
<gene>
    <name evidence="1" type="ORF">SDC9_168368</name>
</gene>
<reference evidence="1" key="1">
    <citation type="submission" date="2019-08" db="EMBL/GenBank/DDBJ databases">
        <authorList>
            <person name="Kucharzyk K."/>
            <person name="Murdoch R.W."/>
            <person name="Higgins S."/>
            <person name="Loffler F."/>
        </authorList>
    </citation>
    <scope>NUCLEOTIDE SEQUENCE</scope>
</reference>
<sequence>MIADLLGGHVVNVNLVAELAQAIGHAFGRVLAGAAGHAGNGGIHDIGTRFNCL</sequence>
<organism evidence="1">
    <name type="scientific">bioreactor metagenome</name>
    <dbReference type="NCBI Taxonomy" id="1076179"/>
    <lineage>
        <taxon>unclassified sequences</taxon>
        <taxon>metagenomes</taxon>
        <taxon>ecological metagenomes</taxon>
    </lineage>
</organism>
<comment type="caution">
    <text evidence="1">The sequence shown here is derived from an EMBL/GenBank/DDBJ whole genome shotgun (WGS) entry which is preliminary data.</text>
</comment>
<proteinExistence type="predicted"/>
<protein>
    <submittedName>
        <fullName evidence="1">Uncharacterized protein</fullName>
    </submittedName>
</protein>
<evidence type="ECO:0000313" key="1">
    <source>
        <dbReference type="EMBL" id="MPN20989.1"/>
    </source>
</evidence>